<dbReference type="GO" id="GO:0050804">
    <property type="term" value="P:modulation of chemical synaptic transmission"/>
    <property type="evidence" value="ECO:0007669"/>
    <property type="project" value="TreeGrafter"/>
</dbReference>
<dbReference type="AlphaFoldDB" id="A0A7E4V6Q3"/>
<dbReference type="WBParaSite" id="Pan_g16919.t1">
    <property type="protein sequence ID" value="Pan_g16919.t1"/>
    <property type="gene ID" value="Pan_g16919"/>
</dbReference>
<sequence length="342" mass="39696">MNEEIFKELSPLAVKHLLELPLNTLESDIYKALVWWMRMNPMHSNAFPGLLGLVEIHLLTVYQLDMLFLPTLLIDPDFYRSLLTEQRIFAQRVQKVVNKNVIGSKDELRIVNGQKTLENAKLKLALARHTYCITIDLKHLFVLNCLKFKLKGNVGYAITVCKYMRNWDCVVDHFDYICTGPQVLYFDECVVRFISIRFQECVSFFTIRVGDVEALYSTDPFQKDPKTGLCIPKHQLVTMTMICGNLSNDHVRHKVNGDGSIIYQFAQPYMIGSMKLLLNEESSYYVEVATHNENWTHVFEEENVIGWRMVTFRKQAVLYIKIVGTKAPLNYFKLYKLECPAT</sequence>
<evidence type="ECO:0000313" key="2">
    <source>
        <dbReference type="WBParaSite" id="Pan_g16919.t1"/>
    </source>
</evidence>
<dbReference type="GO" id="GO:0008344">
    <property type="term" value="P:adult locomotory behavior"/>
    <property type="evidence" value="ECO:0007669"/>
    <property type="project" value="TreeGrafter"/>
</dbReference>
<name>A0A7E4V6Q3_PANRE</name>
<dbReference type="Gene3D" id="2.60.120.260">
    <property type="entry name" value="Galactose-binding domain-like"/>
    <property type="match status" value="1"/>
</dbReference>
<accession>A0A7E4V6Q3</accession>
<dbReference type="PANTHER" id="PTHR46306">
    <property type="entry name" value="BTB/POZ DOMAIN-CONTAINING PROTEIN 9"/>
    <property type="match status" value="1"/>
</dbReference>
<proteinExistence type="predicted"/>
<dbReference type="Proteomes" id="UP000492821">
    <property type="component" value="Unassembled WGS sequence"/>
</dbReference>
<dbReference type="PANTHER" id="PTHR46306:SF1">
    <property type="entry name" value="BTB_POZ DOMAIN-CONTAINING PROTEIN 9"/>
    <property type="match status" value="1"/>
</dbReference>
<dbReference type="InterPro" id="IPR052407">
    <property type="entry name" value="BTB_POZ_domain_cont_9"/>
</dbReference>
<reference evidence="1" key="1">
    <citation type="journal article" date="2013" name="Genetics">
        <title>The draft genome and transcriptome of Panagrellus redivivus are shaped by the harsh demands of a free-living lifestyle.</title>
        <authorList>
            <person name="Srinivasan J."/>
            <person name="Dillman A.R."/>
            <person name="Macchietto M.G."/>
            <person name="Heikkinen L."/>
            <person name="Lakso M."/>
            <person name="Fracchia K.M."/>
            <person name="Antoshechkin I."/>
            <person name="Mortazavi A."/>
            <person name="Wong G."/>
            <person name="Sternberg P.W."/>
        </authorList>
    </citation>
    <scope>NUCLEOTIDE SEQUENCE [LARGE SCALE GENOMIC DNA]</scope>
    <source>
        <strain evidence="1">MT8872</strain>
    </source>
</reference>
<dbReference type="GO" id="GO:0048512">
    <property type="term" value="P:circadian behavior"/>
    <property type="evidence" value="ECO:0007669"/>
    <property type="project" value="TreeGrafter"/>
</dbReference>
<protein>
    <submittedName>
        <fullName evidence="2">BACK domain-containing protein</fullName>
    </submittedName>
</protein>
<keyword evidence="1" id="KW-1185">Reference proteome</keyword>
<evidence type="ECO:0000313" key="1">
    <source>
        <dbReference type="Proteomes" id="UP000492821"/>
    </source>
</evidence>
<reference evidence="2" key="2">
    <citation type="submission" date="2020-10" db="UniProtKB">
        <authorList>
            <consortium name="WormBaseParasite"/>
        </authorList>
    </citation>
    <scope>IDENTIFICATION</scope>
</reference>
<organism evidence="1 2">
    <name type="scientific">Panagrellus redivivus</name>
    <name type="common">Microworm</name>
    <dbReference type="NCBI Taxonomy" id="6233"/>
    <lineage>
        <taxon>Eukaryota</taxon>
        <taxon>Metazoa</taxon>
        <taxon>Ecdysozoa</taxon>
        <taxon>Nematoda</taxon>
        <taxon>Chromadorea</taxon>
        <taxon>Rhabditida</taxon>
        <taxon>Tylenchina</taxon>
        <taxon>Panagrolaimomorpha</taxon>
        <taxon>Panagrolaimoidea</taxon>
        <taxon>Panagrolaimidae</taxon>
        <taxon>Panagrellus</taxon>
    </lineage>
</organism>
<dbReference type="GO" id="GO:0005737">
    <property type="term" value="C:cytoplasm"/>
    <property type="evidence" value="ECO:0007669"/>
    <property type="project" value="TreeGrafter"/>
</dbReference>